<dbReference type="Gene3D" id="1.10.630.10">
    <property type="entry name" value="Cytochrome P450"/>
    <property type="match status" value="1"/>
</dbReference>
<dbReference type="Proteomes" id="UP001338125">
    <property type="component" value="Unassembled WGS sequence"/>
</dbReference>
<dbReference type="EMBL" id="JAVFKD010000002">
    <property type="protein sequence ID" value="KAK5996453.1"/>
    <property type="molecule type" value="Genomic_DNA"/>
</dbReference>
<dbReference type="SUPFAM" id="SSF48264">
    <property type="entry name" value="Cytochrome P450"/>
    <property type="match status" value="1"/>
</dbReference>
<keyword evidence="12" id="KW-1185">Reference proteome</keyword>
<dbReference type="InterPro" id="IPR002403">
    <property type="entry name" value="Cyt_P450_E_grp-IV"/>
</dbReference>
<evidence type="ECO:0000256" key="1">
    <source>
        <dbReference type="ARBA" id="ARBA00001971"/>
    </source>
</evidence>
<evidence type="ECO:0000256" key="7">
    <source>
        <dbReference type="ARBA" id="ARBA00023033"/>
    </source>
</evidence>
<keyword evidence="6 8" id="KW-0408">Iron</keyword>
<dbReference type="CDD" id="cd11041">
    <property type="entry name" value="CYP503A1-like"/>
    <property type="match status" value="1"/>
</dbReference>
<comment type="similarity">
    <text evidence="2 8">Belongs to the cytochrome P450 family.</text>
</comment>
<evidence type="ECO:0000256" key="6">
    <source>
        <dbReference type="ARBA" id="ARBA00023004"/>
    </source>
</evidence>
<evidence type="ECO:0000313" key="11">
    <source>
        <dbReference type="EMBL" id="KAK5996453.1"/>
    </source>
</evidence>
<dbReference type="InterPro" id="IPR017972">
    <property type="entry name" value="Cyt_P450_CS"/>
</dbReference>
<dbReference type="PANTHER" id="PTHR46206">
    <property type="entry name" value="CYTOCHROME P450"/>
    <property type="match status" value="1"/>
</dbReference>
<evidence type="ECO:0000313" key="12">
    <source>
        <dbReference type="Proteomes" id="UP001338125"/>
    </source>
</evidence>
<comment type="caution">
    <text evidence="11">The sequence shown here is derived from an EMBL/GenBank/DDBJ whole genome shotgun (WGS) entry which is preliminary data.</text>
</comment>
<name>A0ABR0SWD8_9HYPO</name>
<sequence>MTDYLSQPSSAHILGLGLGLGVFAFAALFILDFISSQKYLQDVAVVGRGRGFINRLKDGRDYMWNYRAWMIDGHNRYNKKGLPFIAPGPLTRKPEIILPQSQLAWMFDQPDHIISAQEARYDMTYPQYNFLGHRLAFDQFGFRVVYKSLARHLPTALPEIDQEIQQAAGRALGNDTENWKTANLMGFWMSIVPYVTNRLLVGPELCREKKFLDEMVGFATATAINIALLNQIPKFFHPIFGRILAIRNWRHWRNASEQVLPLIRERLHAMTRQAAGDAEYKDYTPHEDFLTWLIRLAIAEERTFELDPIVISKRLLPIEFASIHTTVLTGQLWTLDLLASDPQTGILDTLREELRAHRPESRAWDKVSLSSLVRLDSSIRESMRYSNFSVTPVKRLVITKEGVHNPDLGMTFPRGTILVANLQGIHHDADIFENSDAYDPLRYSREREAWDRKSDDEKQSDPAEGARVRGFGSVTTSDTHLTFSHGRHACPGRFFVAYELKLIMAYLLLNYDIKLVGEPLEKKFLGAGIVPPVRASMQIRRKKAAA</sequence>
<evidence type="ECO:0000256" key="4">
    <source>
        <dbReference type="ARBA" id="ARBA00022723"/>
    </source>
</evidence>
<comment type="cofactor">
    <cofactor evidence="1">
        <name>heme</name>
        <dbReference type="ChEBI" id="CHEBI:30413"/>
    </cofactor>
</comment>
<keyword evidence="3 8" id="KW-0349">Heme</keyword>
<dbReference type="InterPro" id="IPR001128">
    <property type="entry name" value="Cyt_P450"/>
</dbReference>
<dbReference type="Pfam" id="PF00067">
    <property type="entry name" value="p450"/>
    <property type="match status" value="1"/>
</dbReference>
<feature type="compositionally biased region" description="Basic and acidic residues" evidence="9">
    <location>
        <begin position="449"/>
        <end position="467"/>
    </location>
</feature>
<keyword evidence="5 8" id="KW-0560">Oxidoreductase</keyword>
<evidence type="ECO:0000256" key="2">
    <source>
        <dbReference type="ARBA" id="ARBA00010617"/>
    </source>
</evidence>
<organism evidence="11 12">
    <name type="scientific">Cladobotryum mycophilum</name>
    <dbReference type="NCBI Taxonomy" id="491253"/>
    <lineage>
        <taxon>Eukaryota</taxon>
        <taxon>Fungi</taxon>
        <taxon>Dikarya</taxon>
        <taxon>Ascomycota</taxon>
        <taxon>Pezizomycotina</taxon>
        <taxon>Sordariomycetes</taxon>
        <taxon>Hypocreomycetidae</taxon>
        <taxon>Hypocreales</taxon>
        <taxon>Hypocreaceae</taxon>
        <taxon>Cladobotryum</taxon>
    </lineage>
</organism>
<feature type="region of interest" description="Disordered" evidence="9">
    <location>
        <begin position="449"/>
        <end position="470"/>
    </location>
</feature>
<proteinExistence type="inferred from homology"/>
<keyword evidence="10" id="KW-0812">Transmembrane</keyword>
<keyword evidence="4 8" id="KW-0479">Metal-binding</keyword>
<keyword evidence="10" id="KW-0472">Membrane</keyword>
<evidence type="ECO:0000256" key="5">
    <source>
        <dbReference type="ARBA" id="ARBA00023002"/>
    </source>
</evidence>
<reference evidence="11 12" key="1">
    <citation type="submission" date="2024-01" db="EMBL/GenBank/DDBJ databases">
        <title>Complete genome of Cladobotryum mycophilum ATHUM6906.</title>
        <authorList>
            <person name="Christinaki A.C."/>
            <person name="Myridakis A.I."/>
            <person name="Kouvelis V.N."/>
        </authorList>
    </citation>
    <scope>NUCLEOTIDE SEQUENCE [LARGE SCALE GENOMIC DNA]</scope>
    <source>
        <strain evidence="11 12">ATHUM6906</strain>
    </source>
</reference>
<keyword evidence="7 8" id="KW-0503">Monooxygenase</keyword>
<protein>
    <submittedName>
        <fullName evidence="11">Cytochrome P450 monooxygenase iccF</fullName>
    </submittedName>
</protein>
<dbReference type="GO" id="GO:0004497">
    <property type="term" value="F:monooxygenase activity"/>
    <property type="evidence" value="ECO:0007669"/>
    <property type="project" value="UniProtKB-KW"/>
</dbReference>
<gene>
    <name evidence="11" type="ORF">PT974_01787</name>
</gene>
<evidence type="ECO:0000256" key="9">
    <source>
        <dbReference type="SAM" id="MobiDB-lite"/>
    </source>
</evidence>
<keyword evidence="10" id="KW-1133">Transmembrane helix</keyword>
<feature type="transmembrane region" description="Helical" evidence="10">
    <location>
        <begin position="12"/>
        <end position="31"/>
    </location>
</feature>
<evidence type="ECO:0000256" key="3">
    <source>
        <dbReference type="ARBA" id="ARBA00022617"/>
    </source>
</evidence>
<evidence type="ECO:0000256" key="10">
    <source>
        <dbReference type="SAM" id="Phobius"/>
    </source>
</evidence>
<dbReference type="PRINTS" id="PR00465">
    <property type="entry name" value="EP450IV"/>
</dbReference>
<dbReference type="PANTHER" id="PTHR46206:SF1">
    <property type="entry name" value="P450, PUTATIVE (EUROFUNG)-RELATED"/>
    <property type="match status" value="1"/>
</dbReference>
<evidence type="ECO:0000256" key="8">
    <source>
        <dbReference type="RuleBase" id="RU000461"/>
    </source>
</evidence>
<dbReference type="InterPro" id="IPR036396">
    <property type="entry name" value="Cyt_P450_sf"/>
</dbReference>
<accession>A0ABR0SWD8</accession>
<dbReference type="PROSITE" id="PS00086">
    <property type="entry name" value="CYTOCHROME_P450"/>
    <property type="match status" value="1"/>
</dbReference>